<proteinExistence type="predicted"/>
<protein>
    <submittedName>
        <fullName evidence="2">Uncharacterized protein</fullName>
    </submittedName>
</protein>
<evidence type="ECO:0000256" key="1">
    <source>
        <dbReference type="SAM" id="MobiDB-lite"/>
    </source>
</evidence>
<dbReference type="Proteomes" id="UP000586827">
    <property type="component" value="Unassembled WGS sequence"/>
</dbReference>
<feature type="region of interest" description="Disordered" evidence="1">
    <location>
        <begin position="1"/>
        <end position="21"/>
    </location>
</feature>
<accession>A0A849C0J7</accession>
<dbReference type="AlphaFoldDB" id="A0A849C0J7"/>
<sequence>MTTLASTFTTRETTATAETTTETTTMLTRIFALFAAAGRAVPFHRESSWTLAGSSNVTDRDSQRINAEVLAITSMREHG</sequence>
<gene>
    <name evidence="2" type="ORF">HLB23_20935</name>
</gene>
<evidence type="ECO:0000313" key="3">
    <source>
        <dbReference type="Proteomes" id="UP000586827"/>
    </source>
</evidence>
<keyword evidence="3" id="KW-1185">Reference proteome</keyword>
<dbReference type="EMBL" id="JABELX010000007">
    <property type="protein sequence ID" value="NNH72293.1"/>
    <property type="molecule type" value="Genomic_DNA"/>
</dbReference>
<organism evidence="2 3">
    <name type="scientific">Nocardia uniformis</name>
    <dbReference type="NCBI Taxonomy" id="53432"/>
    <lineage>
        <taxon>Bacteria</taxon>
        <taxon>Bacillati</taxon>
        <taxon>Actinomycetota</taxon>
        <taxon>Actinomycetes</taxon>
        <taxon>Mycobacteriales</taxon>
        <taxon>Nocardiaceae</taxon>
        <taxon>Nocardia</taxon>
    </lineage>
</organism>
<name>A0A849C0J7_9NOCA</name>
<dbReference type="RefSeq" id="WP_067518955.1">
    <property type="nucleotide sequence ID" value="NZ_JABELX010000007.1"/>
</dbReference>
<reference evidence="2 3" key="1">
    <citation type="submission" date="2020-05" db="EMBL/GenBank/DDBJ databases">
        <title>MicrobeNet Type strains.</title>
        <authorList>
            <person name="Nicholson A.C."/>
        </authorList>
    </citation>
    <scope>NUCLEOTIDE SEQUENCE [LARGE SCALE GENOMIC DNA]</scope>
    <source>
        <strain evidence="2 3">JCM 3224</strain>
    </source>
</reference>
<evidence type="ECO:0000313" key="2">
    <source>
        <dbReference type="EMBL" id="NNH72293.1"/>
    </source>
</evidence>
<comment type="caution">
    <text evidence="2">The sequence shown here is derived from an EMBL/GenBank/DDBJ whole genome shotgun (WGS) entry which is preliminary data.</text>
</comment>